<dbReference type="EMBL" id="WTPW01002539">
    <property type="protein sequence ID" value="KAF0377851.1"/>
    <property type="molecule type" value="Genomic_DNA"/>
</dbReference>
<evidence type="ECO:0000256" key="1">
    <source>
        <dbReference type="ARBA" id="ARBA00008175"/>
    </source>
</evidence>
<keyword evidence="3 4" id="KW-0802">TPR repeat</keyword>
<comment type="caution">
    <text evidence="7">The sequence shown here is derived from an EMBL/GenBank/DDBJ whole genome shotgun (WGS) entry which is preliminary data.</text>
</comment>
<dbReference type="AlphaFoldDB" id="A0A8H3WXV5"/>
<gene>
    <name evidence="7" type="ORF">F8M41_012511</name>
</gene>
<dbReference type="PROSITE" id="PS50005">
    <property type="entry name" value="TPR"/>
    <property type="match status" value="3"/>
</dbReference>
<dbReference type="PROSITE" id="PS50293">
    <property type="entry name" value="TPR_REGION"/>
    <property type="match status" value="1"/>
</dbReference>
<feature type="region of interest" description="Disordered" evidence="5">
    <location>
        <begin position="79"/>
        <end position="99"/>
    </location>
</feature>
<sequence length="336" mass="35984">MADIKKRLVFSILQFLQQSIKDGTIKEEDTEGVEVAVQCIGEAFGVNTEDPDQKALYATKAPLISVFEVAVKAQERITKAPTPRTTSATATKTELSEEQKKKAEELKAAGNAKVSEKDYRTAVKLYSEAIAINENSAIYYANRAAAYSQLGEHDKAIEDATKSSQIDPSYSKAYSRLGHANFSVGKYKEAVEAYEKGLSLDPNNSSMKMSLATAEQKASELTDRGSSRSTPTSGGGAGLGGFPGLGGAGGGGLDFASIMNNPALMDMARQMMQSGAFNNIMNNPNVAEMAQNMMREGQPPNISELMNNPDIMNMARQFANSQNGEGNTEASSDNAQ</sequence>
<dbReference type="GO" id="GO:0072380">
    <property type="term" value="C:TRC complex"/>
    <property type="evidence" value="ECO:0007669"/>
    <property type="project" value="TreeGrafter"/>
</dbReference>
<dbReference type="FunFam" id="1.20.5.420:FF:000005">
    <property type="entry name" value="Hsc70 cochaperone (SGT), putative"/>
    <property type="match status" value="1"/>
</dbReference>
<evidence type="ECO:0000259" key="6">
    <source>
        <dbReference type="Pfam" id="PF16546"/>
    </source>
</evidence>
<dbReference type="Gene3D" id="1.20.5.420">
    <property type="entry name" value="Immunoglobulin FC, subunit C"/>
    <property type="match status" value="1"/>
</dbReference>
<dbReference type="PANTHER" id="PTHR45831">
    <property type="entry name" value="LD24721P"/>
    <property type="match status" value="1"/>
</dbReference>
<dbReference type="Pfam" id="PF00515">
    <property type="entry name" value="TPR_1"/>
    <property type="match status" value="1"/>
</dbReference>
<dbReference type="InterPro" id="IPR019734">
    <property type="entry name" value="TPR_rpt"/>
</dbReference>
<evidence type="ECO:0000256" key="3">
    <source>
        <dbReference type="ARBA" id="ARBA00022803"/>
    </source>
</evidence>
<dbReference type="FunFam" id="1.25.40.10:FF:000207">
    <property type="entry name" value="Small glutamine-rich tetratricopeptide repeat-containing protein"/>
    <property type="match status" value="1"/>
</dbReference>
<protein>
    <submittedName>
        <fullName evidence="7">Cytoplasmic protein</fullName>
    </submittedName>
</protein>
<keyword evidence="2" id="KW-0677">Repeat</keyword>
<feature type="compositionally biased region" description="Basic and acidic residues" evidence="5">
    <location>
        <begin position="217"/>
        <end position="226"/>
    </location>
</feature>
<dbReference type="SUPFAM" id="SSF48452">
    <property type="entry name" value="TPR-like"/>
    <property type="match status" value="1"/>
</dbReference>
<dbReference type="OrthoDB" id="2335338at2759"/>
<evidence type="ECO:0000256" key="4">
    <source>
        <dbReference type="PROSITE-ProRule" id="PRU00339"/>
    </source>
</evidence>
<evidence type="ECO:0000313" key="8">
    <source>
        <dbReference type="Proteomes" id="UP000439903"/>
    </source>
</evidence>
<dbReference type="GO" id="GO:0016020">
    <property type="term" value="C:membrane"/>
    <property type="evidence" value="ECO:0007669"/>
    <property type="project" value="TreeGrafter"/>
</dbReference>
<dbReference type="GO" id="GO:0006620">
    <property type="term" value="P:post-translational protein targeting to endoplasmic reticulum membrane"/>
    <property type="evidence" value="ECO:0007669"/>
    <property type="project" value="TreeGrafter"/>
</dbReference>
<name>A0A8H3WXV5_GIGMA</name>
<dbReference type="InterPro" id="IPR011990">
    <property type="entry name" value="TPR-like_helical_dom_sf"/>
</dbReference>
<evidence type="ECO:0000256" key="2">
    <source>
        <dbReference type="ARBA" id="ARBA00022737"/>
    </source>
</evidence>
<dbReference type="Pfam" id="PF16546">
    <property type="entry name" value="SGTA_dimer"/>
    <property type="match status" value="1"/>
</dbReference>
<feature type="region of interest" description="Disordered" evidence="5">
    <location>
        <begin position="315"/>
        <end position="336"/>
    </location>
</feature>
<evidence type="ECO:0000313" key="7">
    <source>
        <dbReference type="EMBL" id="KAF0377851.1"/>
    </source>
</evidence>
<keyword evidence="8" id="KW-1185">Reference proteome</keyword>
<feature type="compositionally biased region" description="Polar residues" evidence="5">
    <location>
        <begin position="318"/>
        <end position="336"/>
    </location>
</feature>
<reference evidence="7 8" key="1">
    <citation type="journal article" date="2019" name="Environ. Microbiol.">
        <title>At the nexus of three kingdoms: the genome of the mycorrhizal fungus Gigaspora margarita provides insights into plant, endobacterial and fungal interactions.</title>
        <authorList>
            <person name="Venice F."/>
            <person name="Ghignone S."/>
            <person name="Salvioli di Fossalunga A."/>
            <person name="Amselem J."/>
            <person name="Novero M."/>
            <person name="Xianan X."/>
            <person name="Sedzielewska Toro K."/>
            <person name="Morin E."/>
            <person name="Lipzen A."/>
            <person name="Grigoriev I.V."/>
            <person name="Henrissat B."/>
            <person name="Martin F.M."/>
            <person name="Bonfante P."/>
        </authorList>
    </citation>
    <scope>NUCLEOTIDE SEQUENCE [LARGE SCALE GENOMIC DNA]</scope>
    <source>
        <strain evidence="7 8">BEG34</strain>
    </source>
</reference>
<dbReference type="Pfam" id="PF13414">
    <property type="entry name" value="TPR_11"/>
    <property type="match status" value="1"/>
</dbReference>
<feature type="repeat" description="TPR" evidence="4">
    <location>
        <begin position="137"/>
        <end position="170"/>
    </location>
</feature>
<feature type="repeat" description="TPR" evidence="4">
    <location>
        <begin position="103"/>
        <end position="136"/>
    </location>
</feature>
<comment type="similarity">
    <text evidence="1">Belongs to the SGT family.</text>
</comment>
<organism evidence="7 8">
    <name type="scientific">Gigaspora margarita</name>
    <dbReference type="NCBI Taxonomy" id="4874"/>
    <lineage>
        <taxon>Eukaryota</taxon>
        <taxon>Fungi</taxon>
        <taxon>Fungi incertae sedis</taxon>
        <taxon>Mucoromycota</taxon>
        <taxon>Glomeromycotina</taxon>
        <taxon>Glomeromycetes</taxon>
        <taxon>Diversisporales</taxon>
        <taxon>Gigasporaceae</taxon>
        <taxon>Gigaspora</taxon>
    </lineage>
</organism>
<dbReference type="GO" id="GO:0060090">
    <property type="term" value="F:molecular adaptor activity"/>
    <property type="evidence" value="ECO:0007669"/>
    <property type="project" value="TreeGrafter"/>
</dbReference>
<dbReference type="SMART" id="SM00028">
    <property type="entry name" value="TPR"/>
    <property type="match status" value="3"/>
</dbReference>
<feature type="domain" description="SGTA homodimerisation" evidence="6">
    <location>
        <begin position="5"/>
        <end position="68"/>
    </location>
</feature>
<dbReference type="Proteomes" id="UP000439903">
    <property type="component" value="Unassembled WGS sequence"/>
</dbReference>
<dbReference type="InterPro" id="IPR047150">
    <property type="entry name" value="SGT"/>
</dbReference>
<feature type="region of interest" description="Disordered" evidence="5">
    <location>
        <begin position="202"/>
        <end position="241"/>
    </location>
</feature>
<feature type="compositionally biased region" description="Low complexity" evidence="5">
    <location>
        <begin position="79"/>
        <end position="93"/>
    </location>
</feature>
<dbReference type="InterPro" id="IPR032374">
    <property type="entry name" value="SGTA_dimer"/>
</dbReference>
<evidence type="ECO:0000256" key="5">
    <source>
        <dbReference type="SAM" id="MobiDB-lite"/>
    </source>
</evidence>
<proteinExistence type="inferred from homology"/>
<dbReference type="Gene3D" id="1.25.40.10">
    <property type="entry name" value="Tetratricopeptide repeat domain"/>
    <property type="match status" value="1"/>
</dbReference>
<feature type="repeat" description="TPR" evidence="4">
    <location>
        <begin position="171"/>
        <end position="204"/>
    </location>
</feature>
<dbReference type="PANTHER" id="PTHR45831:SF2">
    <property type="entry name" value="LD24721P"/>
    <property type="match status" value="1"/>
</dbReference>
<accession>A0A8H3WXV5</accession>